<sequence length="127" mass="13877">MAVEAQMTSRAVVVAVLLVSMATSHPAAHAHLVSWAVPAKIEAQPAPQYEDVADSNSLALEAHEPLLEALSPESQPRHPASQPDSYRPLLIRLPWPLARALSKRARKPPNMNAWGQPWGKRDLSLVN</sequence>
<feature type="chain" id="PRO_5002934846" evidence="2">
    <location>
        <begin position="31"/>
        <end position="127"/>
    </location>
</feature>
<dbReference type="AlphaFoldDB" id="C3ZIA3"/>
<protein>
    <submittedName>
        <fullName evidence="3">Uncharacterized protein</fullName>
    </submittedName>
</protein>
<gene>
    <name evidence="3" type="ORF">BRAFLDRAFT_80713</name>
</gene>
<reference evidence="3" key="1">
    <citation type="journal article" date="2008" name="Nature">
        <title>The amphioxus genome and the evolution of the chordate karyotype.</title>
        <authorList>
            <consortium name="US DOE Joint Genome Institute (JGI-PGF)"/>
            <person name="Putnam N.H."/>
            <person name="Butts T."/>
            <person name="Ferrier D.E.K."/>
            <person name="Furlong R.F."/>
            <person name="Hellsten U."/>
            <person name="Kawashima T."/>
            <person name="Robinson-Rechavi M."/>
            <person name="Shoguchi E."/>
            <person name="Terry A."/>
            <person name="Yu J.-K."/>
            <person name="Benito-Gutierrez E.L."/>
            <person name="Dubchak I."/>
            <person name="Garcia-Fernandez J."/>
            <person name="Gibson-Brown J.J."/>
            <person name="Grigoriev I.V."/>
            <person name="Horton A.C."/>
            <person name="de Jong P.J."/>
            <person name="Jurka J."/>
            <person name="Kapitonov V.V."/>
            <person name="Kohara Y."/>
            <person name="Kuroki Y."/>
            <person name="Lindquist E."/>
            <person name="Lucas S."/>
            <person name="Osoegawa K."/>
            <person name="Pennacchio L.A."/>
            <person name="Salamov A.A."/>
            <person name="Satou Y."/>
            <person name="Sauka-Spengler T."/>
            <person name="Schmutz J."/>
            <person name="Shin-I T."/>
            <person name="Toyoda A."/>
            <person name="Bronner-Fraser M."/>
            <person name="Fujiyama A."/>
            <person name="Holland L.Z."/>
            <person name="Holland P.W.H."/>
            <person name="Satoh N."/>
            <person name="Rokhsar D.S."/>
        </authorList>
    </citation>
    <scope>NUCLEOTIDE SEQUENCE [LARGE SCALE GENOMIC DNA]</scope>
    <source>
        <strain evidence="3">S238N-H82</strain>
        <tissue evidence="3">Testes</tissue>
    </source>
</reference>
<feature type="signal peptide" evidence="2">
    <location>
        <begin position="1"/>
        <end position="30"/>
    </location>
</feature>
<evidence type="ECO:0000256" key="1">
    <source>
        <dbReference type="SAM" id="MobiDB-lite"/>
    </source>
</evidence>
<accession>C3ZIA3</accession>
<name>C3ZIA3_BRAFL</name>
<organism>
    <name type="scientific">Branchiostoma floridae</name>
    <name type="common">Florida lancelet</name>
    <name type="synonym">Amphioxus</name>
    <dbReference type="NCBI Taxonomy" id="7739"/>
    <lineage>
        <taxon>Eukaryota</taxon>
        <taxon>Metazoa</taxon>
        <taxon>Chordata</taxon>
        <taxon>Cephalochordata</taxon>
        <taxon>Leptocardii</taxon>
        <taxon>Amphioxiformes</taxon>
        <taxon>Branchiostomatidae</taxon>
        <taxon>Branchiostoma</taxon>
    </lineage>
</organism>
<dbReference type="EMBL" id="GG666627">
    <property type="protein sequence ID" value="EEN47628.1"/>
    <property type="molecule type" value="Genomic_DNA"/>
</dbReference>
<evidence type="ECO:0000313" key="3">
    <source>
        <dbReference type="EMBL" id="EEN47628.1"/>
    </source>
</evidence>
<keyword evidence="2" id="KW-0732">Signal</keyword>
<proteinExistence type="predicted"/>
<evidence type="ECO:0000256" key="2">
    <source>
        <dbReference type="SAM" id="SignalP"/>
    </source>
</evidence>
<dbReference type="InParanoid" id="C3ZIA3"/>
<feature type="region of interest" description="Disordered" evidence="1">
    <location>
        <begin position="104"/>
        <end position="127"/>
    </location>
</feature>